<dbReference type="Proteomes" id="UP000002675">
    <property type="component" value="Chromosome I"/>
</dbReference>
<evidence type="ECO:0000313" key="1">
    <source>
        <dbReference type="EMBL" id="BAC95044.1"/>
    </source>
</evidence>
<reference evidence="1 2" key="1">
    <citation type="journal article" date="2003" name="Genome Res.">
        <title>Comparative genome analysis of Vibrio vulnificus, a marine pathogen.</title>
        <authorList>
            <person name="Chen C.Y."/>
            <person name="Wu K.M."/>
            <person name="Chang Y.C."/>
            <person name="Chang C.H."/>
            <person name="Tsai H.C."/>
            <person name="Liao T.L."/>
            <person name="Liu Y.M."/>
            <person name="Chen H.J."/>
            <person name="Shen A.B."/>
            <person name="Li J.C."/>
            <person name="Su T.L."/>
            <person name="Shao C.P."/>
            <person name="Lee C.T."/>
            <person name="Hor L.I."/>
            <person name="Tsai S.F."/>
        </authorList>
    </citation>
    <scope>NUCLEOTIDE SEQUENCE [LARGE SCALE GENOMIC DNA]</scope>
    <source>
        <strain evidence="1 2">YJ016</strain>
    </source>
</reference>
<dbReference type="KEGG" id="vvy:VV2280"/>
<dbReference type="AlphaFoldDB" id="Q7MJ82"/>
<organism evidence="1 2">
    <name type="scientific">Vibrio vulnificus (strain YJ016)</name>
    <dbReference type="NCBI Taxonomy" id="196600"/>
    <lineage>
        <taxon>Bacteria</taxon>
        <taxon>Pseudomonadati</taxon>
        <taxon>Pseudomonadota</taxon>
        <taxon>Gammaproteobacteria</taxon>
        <taxon>Vibrionales</taxon>
        <taxon>Vibrionaceae</taxon>
        <taxon>Vibrio</taxon>
    </lineage>
</organism>
<dbReference type="HOGENOM" id="CLU_3223798_0_0_6"/>
<dbReference type="EMBL" id="BA000037">
    <property type="protein sequence ID" value="BAC95044.1"/>
    <property type="molecule type" value="Genomic_DNA"/>
</dbReference>
<accession>Q7MJ82</accession>
<name>Q7MJ82_VIBVY</name>
<evidence type="ECO:0000313" key="2">
    <source>
        <dbReference type="Proteomes" id="UP000002675"/>
    </source>
</evidence>
<proteinExistence type="predicted"/>
<gene>
    <name evidence="1" type="ordered locus">VV2280</name>
</gene>
<sequence>MRGENKKPGKMPGSIINLFGYKMYKAVRNSNIDSEKYGLNKSCHTHFLGLNPTP</sequence>
<protein>
    <submittedName>
        <fullName evidence="1">Uncharacterized protein</fullName>
    </submittedName>
</protein>